<dbReference type="Pfam" id="PF04231">
    <property type="entry name" value="Endonuclease_1"/>
    <property type="match status" value="1"/>
</dbReference>
<dbReference type="GO" id="GO:0004518">
    <property type="term" value="F:nuclease activity"/>
    <property type="evidence" value="ECO:0007669"/>
    <property type="project" value="UniProtKB-KW"/>
</dbReference>
<protein>
    <submittedName>
        <fullName evidence="3">Extracellular ribonuclease</fullName>
    </submittedName>
</protein>
<proteinExistence type="predicted"/>
<gene>
    <name evidence="3" type="primary">bsn</name>
    <name evidence="3" type="ORF">BN000_05152</name>
</gene>
<keyword evidence="2" id="KW-0378">Hydrolase</keyword>
<keyword evidence="1" id="KW-0540">Nuclease</keyword>
<dbReference type="SUPFAM" id="SSF54060">
    <property type="entry name" value="His-Me finger endonucleases"/>
    <property type="match status" value="1"/>
</dbReference>
<accession>A0A0U1P4W0</accession>
<evidence type="ECO:0000313" key="4">
    <source>
        <dbReference type="Proteomes" id="UP000199087"/>
    </source>
</evidence>
<organism evidence="3 4">
    <name type="scientific">Neobacillus massiliamazoniensis</name>
    <dbReference type="NCBI Taxonomy" id="1499688"/>
    <lineage>
        <taxon>Bacteria</taxon>
        <taxon>Bacillati</taxon>
        <taxon>Bacillota</taxon>
        <taxon>Bacilli</taxon>
        <taxon>Bacillales</taxon>
        <taxon>Bacillaceae</taxon>
        <taxon>Neobacillus</taxon>
    </lineage>
</organism>
<evidence type="ECO:0000313" key="3">
    <source>
        <dbReference type="EMBL" id="CRK85092.1"/>
    </source>
</evidence>
<dbReference type="EMBL" id="CVRB01000006">
    <property type="protein sequence ID" value="CRK85092.1"/>
    <property type="molecule type" value="Genomic_DNA"/>
</dbReference>
<reference evidence="4" key="1">
    <citation type="submission" date="2015-05" db="EMBL/GenBank/DDBJ databases">
        <authorList>
            <person name="Urmite Genomes"/>
        </authorList>
    </citation>
    <scope>NUCLEOTIDE SEQUENCE [LARGE SCALE GENOMIC DNA]</scope>
    <source>
        <strain evidence="4">LF1</strain>
    </source>
</reference>
<evidence type="ECO:0000256" key="1">
    <source>
        <dbReference type="ARBA" id="ARBA00022722"/>
    </source>
</evidence>
<keyword evidence="4" id="KW-1185">Reference proteome</keyword>
<dbReference type="RefSeq" id="WP_245640559.1">
    <property type="nucleotide sequence ID" value="NZ_CVRB01000006.1"/>
</dbReference>
<sequence length="314" mass="37315">MHKSMKKSHNRRESNSTFIQLNKQLAFLKNNKRKIDTDQDLYYDENQDRLDIELYYKSVAKQEEDGLSTFYRYSEFLNKTHKNRLPYFISKDLYLYTWVDLHPDGTVRSIYSGEAKSPESLIIHDFHVIREKYEEFQLFLKKIKQNEFETFKELKEFERNLKVNTEHIVPQSWFKALEPMKGDLHHLFVCEPVCNIARSNFPYGDFSDHQPHSAEDSLQNHCGVVVKGQFEPENGKGEAARAMLYFLLRYPKAIKKAFRSQIDLPLLIDWNLNYPVALYEKHRNQAIFQIQGNRNPFIDFPNLAKEIDFPFLSI</sequence>
<dbReference type="Proteomes" id="UP000199087">
    <property type="component" value="Unassembled WGS sequence"/>
</dbReference>
<dbReference type="PANTHER" id="PTHR33607:SF2">
    <property type="entry name" value="ENDONUCLEASE-1"/>
    <property type="match status" value="1"/>
</dbReference>
<dbReference type="InterPro" id="IPR007346">
    <property type="entry name" value="Endonuclease-I"/>
</dbReference>
<dbReference type="STRING" id="1499688.BN000_05152"/>
<dbReference type="InterPro" id="IPR044925">
    <property type="entry name" value="His-Me_finger_sf"/>
</dbReference>
<dbReference type="GO" id="GO:0016787">
    <property type="term" value="F:hydrolase activity"/>
    <property type="evidence" value="ECO:0007669"/>
    <property type="project" value="UniProtKB-KW"/>
</dbReference>
<dbReference type="AlphaFoldDB" id="A0A0U1P4W0"/>
<dbReference type="PANTHER" id="PTHR33607">
    <property type="entry name" value="ENDONUCLEASE-1"/>
    <property type="match status" value="1"/>
</dbReference>
<name>A0A0U1P4W0_9BACI</name>
<evidence type="ECO:0000256" key="2">
    <source>
        <dbReference type="ARBA" id="ARBA00022801"/>
    </source>
</evidence>